<keyword evidence="2" id="KW-1185">Reference proteome</keyword>
<accession>A0A914DU81</accession>
<sequence length="156" mass="16166">MAGSFLMVNKYSAVVVKLNEKNVDSWTNISTNEFNLCNGYINCDFCVTDERCGFCSHQGDQNIKGFCLPVNPEYADSRSETGYCSSPLAAAPAPVAAVSAPEAAVPAPAAVAHPKDEECYGGVAAAFPAPAAASAPETVAPAPAAEHPAPAATRRF</sequence>
<feature type="region of interest" description="Disordered" evidence="1">
    <location>
        <begin position="137"/>
        <end position="156"/>
    </location>
</feature>
<evidence type="ECO:0000313" key="3">
    <source>
        <dbReference type="WBParaSite" id="ACRNAN_scaffold3912.g11942.t1"/>
    </source>
</evidence>
<evidence type="ECO:0000313" key="2">
    <source>
        <dbReference type="Proteomes" id="UP000887540"/>
    </source>
</evidence>
<protein>
    <submittedName>
        <fullName evidence="3">PSI domain-containing protein</fullName>
    </submittedName>
</protein>
<dbReference type="AlphaFoldDB" id="A0A914DU81"/>
<dbReference type="Proteomes" id="UP000887540">
    <property type="component" value="Unplaced"/>
</dbReference>
<reference evidence="3" key="1">
    <citation type="submission" date="2022-11" db="UniProtKB">
        <authorList>
            <consortium name="WormBaseParasite"/>
        </authorList>
    </citation>
    <scope>IDENTIFICATION</scope>
</reference>
<organism evidence="2 3">
    <name type="scientific">Acrobeloides nanus</name>
    <dbReference type="NCBI Taxonomy" id="290746"/>
    <lineage>
        <taxon>Eukaryota</taxon>
        <taxon>Metazoa</taxon>
        <taxon>Ecdysozoa</taxon>
        <taxon>Nematoda</taxon>
        <taxon>Chromadorea</taxon>
        <taxon>Rhabditida</taxon>
        <taxon>Tylenchina</taxon>
        <taxon>Cephalobomorpha</taxon>
        <taxon>Cephaloboidea</taxon>
        <taxon>Cephalobidae</taxon>
        <taxon>Acrobeloides</taxon>
    </lineage>
</organism>
<name>A0A914DU81_9BILA</name>
<evidence type="ECO:0000256" key="1">
    <source>
        <dbReference type="SAM" id="MobiDB-lite"/>
    </source>
</evidence>
<dbReference type="WBParaSite" id="ACRNAN_scaffold3912.g11942.t1">
    <property type="protein sequence ID" value="ACRNAN_scaffold3912.g11942.t1"/>
    <property type="gene ID" value="ACRNAN_scaffold3912.g11942"/>
</dbReference>
<proteinExistence type="predicted"/>